<dbReference type="AlphaFoldDB" id="A0A369M4I6"/>
<reference evidence="4" key="3">
    <citation type="submission" date="2019-06" db="EMBL/GenBank/DDBJ databases">
        <authorList>
            <person name="Bisanz J.E."/>
            <person name="Turnbaugh P.J."/>
        </authorList>
    </citation>
    <scope>NUCLEOTIDE SEQUENCE</scope>
    <source>
        <strain evidence="4">SECO-MT75m2</strain>
    </source>
</reference>
<reference evidence="5 6" key="2">
    <citation type="journal article" date="2018" name="Elife">
        <title>Discovery and characterization of a prevalent human gut bacterial enzyme sufficient for the inactivation of a family of plant toxins.</title>
        <authorList>
            <person name="Koppel N."/>
            <person name="Bisanz J.E."/>
            <person name="Pandelia M.E."/>
            <person name="Turnbaugh P.J."/>
            <person name="Balskus E.P."/>
        </authorList>
    </citation>
    <scope>NUCLEOTIDE SEQUENCE [LARGE SCALE GENOMIC DNA]</scope>
    <source>
        <strain evidence="3 5">16A</strain>
        <strain evidence="2 6">W1 BHI 6</strain>
    </source>
</reference>
<dbReference type="EMBL" id="PPUQ01000003">
    <property type="protein sequence ID" value="RDC40552.1"/>
    <property type="molecule type" value="Genomic_DNA"/>
</dbReference>
<protein>
    <recommendedName>
        <fullName evidence="8">DUF2178 domain-containing protein</fullName>
    </recommendedName>
</protein>
<keyword evidence="1" id="KW-0472">Membrane</keyword>
<evidence type="ECO:0000313" key="7">
    <source>
        <dbReference type="Proteomes" id="UP000312594"/>
    </source>
</evidence>
<dbReference type="Proteomes" id="UP000312594">
    <property type="component" value="Unassembled WGS sequence"/>
</dbReference>
<feature type="transmembrane region" description="Helical" evidence="1">
    <location>
        <begin position="111"/>
        <end position="129"/>
    </location>
</feature>
<dbReference type="EMBL" id="PPTU01000034">
    <property type="protein sequence ID" value="RDB66643.1"/>
    <property type="molecule type" value="Genomic_DNA"/>
</dbReference>
<keyword evidence="1" id="KW-0812">Transmembrane</keyword>
<sequence length="138" mass="14168">MNRKSAVLTLSIGIACAIVAVALALDLGGISSVLPIAAKGVWGFAGCAAALLVCGAFALAHKPTPQQIIEQGDERNAAINGKAGLRAFEAFSVLAPLAALALYAFEQISTAGVLTIIAVEVVASIVYFAQIARMQRIM</sequence>
<keyword evidence="1" id="KW-1133">Transmembrane helix</keyword>
<evidence type="ECO:0000313" key="2">
    <source>
        <dbReference type="EMBL" id="RDB66643.1"/>
    </source>
</evidence>
<dbReference type="EMBL" id="VEVP01000001">
    <property type="protein sequence ID" value="TNU96230.1"/>
    <property type="molecule type" value="Genomic_DNA"/>
</dbReference>
<dbReference type="RefSeq" id="WP_114526312.1">
    <property type="nucleotide sequence ID" value="NZ_AP031442.1"/>
</dbReference>
<comment type="caution">
    <text evidence="2">The sequence shown here is derived from an EMBL/GenBank/DDBJ whole genome shotgun (WGS) entry which is preliminary data.</text>
</comment>
<evidence type="ECO:0000256" key="1">
    <source>
        <dbReference type="SAM" id="Phobius"/>
    </source>
</evidence>
<dbReference type="Proteomes" id="UP000253970">
    <property type="component" value="Unassembled WGS sequence"/>
</dbReference>
<dbReference type="Proteomes" id="UP000253915">
    <property type="component" value="Unassembled WGS sequence"/>
</dbReference>
<feature type="transmembrane region" description="Helical" evidence="1">
    <location>
        <begin position="85"/>
        <end position="105"/>
    </location>
</feature>
<evidence type="ECO:0000313" key="4">
    <source>
        <dbReference type="EMBL" id="TNU96230.1"/>
    </source>
</evidence>
<evidence type="ECO:0000313" key="5">
    <source>
        <dbReference type="Proteomes" id="UP000253915"/>
    </source>
</evidence>
<organism evidence="2 6">
    <name type="scientific">Eggerthella lenta</name>
    <name type="common">Eubacterium lentum</name>
    <dbReference type="NCBI Taxonomy" id="84112"/>
    <lineage>
        <taxon>Bacteria</taxon>
        <taxon>Bacillati</taxon>
        <taxon>Actinomycetota</taxon>
        <taxon>Coriobacteriia</taxon>
        <taxon>Eggerthellales</taxon>
        <taxon>Eggerthellaceae</taxon>
        <taxon>Eggerthella</taxon>
    </lineage>
</organism>
<evidence type="ECO:0008006" key="8">
    <source>
        <dbReference type="Google" id="ProtNLM"/>
    </source>
</evidence>
<name>A0A369M4I6_EGGLN</name>
<accession>A0A369M4I6</accession>
<proteinExistence type="predicted"/>
<reference evidence="4 7" key="1">
    <citation type="journal article" date="2005" name="Appl. Environ. Microbiol.">
        <title>Intestinal bacterial communities that produce active estrogen-like compounds enterodiol and enterolactone in humans.</title>
        <authorList>
            <person name="Clavel T."/>
            <person name="Henderson G."/>
            <person name="Alpert C.A."/>
            <person name="Philippe C."/>
            <person name="Rigottier-Gois L."/>
            <person name="Dore J."/>
            <person name="Blaut M."/>
        </authorList>
    </citation>
    <scope>NUCLEOTIDE SEQUENCE [LARGE SCALE GENOMIC DNA]</scope>
    <source>
        <strain evidence="4 7">SECO-MT75m2</strain>
    </source>
</reference>
<dbReference type="PROSITE" id="PS51257">
    <property type="entry name" value="PROKAR_LIPOPROTEIN"/>
    <property type="match status" value="1"/>
</dbReference>
<evidence type="ECO:0000313" key="3">
    <source>
        <dbReference type="EMBL" id="RDC40552.1"/>
    </source>
</evidence>
<gene>
    <name evidence="3" type="ORF">C1853_03920</name>
    <name evidence="2" type="ORF">C1875_13930</name>
    <name evidence="4" type="ORF">FIC87_00650</name>
</gene>
<evidence type="ECO:0000313" key="6">
    <source>
        <dbReference type="Proteomes" id="UP000253970"/>
    </source>
</evidence>
<feature type="transmembrane region" description="Helical" evidence="1">
    <location>
        <begin position="40"/>
        <end position="60"/>
    </location>
</feature>